<accession>A0AAU9P3M4</accession>
<dbReference type="AlphaFoldDB" id="A0AAU9P3M4"/>
<comment type="caution">
    <text evidence="2">The sequence shown here is derived from an EMBL/GenBank/DDBJ whole genome shotgun (WGS) entry which is preliminary data.</text>
</comment>
<keyword evidence="3" id="KW-1185">Reference proteome</keyword>
<evidence type="ECO:0000313" key="3">
    <source>
        <dbReference type="Proteomes" id="UP001157418"/>
    </source>
</evidence>
<proteinExistence type="predicted"/>
<dbReference type="EMBL" id="CAKMRJ010005523">
    <property type="protein sequence ID" value="CAH1444650.1"/>
    <property type="molecule type" value="Genomic_DNA"/>
</dbReference>
<gene>
    <name evidence="2" type="ORF">LVIROSA_LOCUS30464</name>
</gene>
<dbReference type="Proteomes" id="UP001157418">
    <property type="component" value="Unassembled WGS sequence"/>
</dbReference>
<sequence>MPSSEEVISILDDNTHRSEGLQGDSKQPIMNKDSIGDGLTGPPSVHRSKSPTALETYDYDDLIASFQGNNLSFNNVFIPKWNLTDESRLSQQEVVVEFLRHVFPKGTVSEMEAFTDD</sequence>
<feature type="region of interest" description="Disordered" evidence="1">
    <location>
        <begin position="1"/>
        <end position="52"/>
    </location>
</feature>
<evidence type="ECO:0000256" key="1">
    <source>
        <dbReference type="SAM" id="MobiDB-lite"/>
    </source>
</evidence>
<name>A0AAU9P3M4_9ASTR</name>
<protein>
    <submittedName>
        <fullName evidence="2">Uncharacterized protein</fullName>
    </submittedName>
</protein>
<organism evidence="2 3">
    <name type="scientific">Lactuca virosa</name>
    <dbReference type="NCBI Taxonomy" id="75947"/>
    <lineage>
        <taxon>Eukaryota</taxon>
        <taxon>Viridiplantae</taxon>
        <taxon>Streptophyta</taxon>
        <taxon>Embryophyta</taxon>
        <taxon>Tracheophyta</taxon>
        <taxon>Spermatophyta</taxon>
        <taxon>Magnoliopsida</taxon>
        <taxon>eudicotyledons</taxon>
        <taxon>Gunneridae</taxon>
        <taxon>Pentapetalae</taxon>
        <taxon>asterids</taxon>
        <taxon>campanulids</taxon>
        <taxon>Asterales</taxon>
        <taxon>Asteraceae</taxon>
        <taxon>Cichorioideae</taxon>
        <taxon>Cichorieae</taxon>
        <taxon>Lactucinae</taxon>
        <taxon>Lactuca</taxon>
    </lineage>
</organism>
<reference evidence="2 3" key="1">
    <citation type="submission" date="2022-01" db="EMBL/GenBank/DDBJ databases">
        <authorList>
            <person name="Xiong W."/>
            <person name="Schranz E."/>
        </authorList>
    </citation>
    <scope>NUCLEOTIDE SEQUENCE [LARGE SCALE GENOMIC DNA]</scope>
</reference>
<evidence type="ECO:0000313" key="2">
    <source>
        <dbReference type="EMBL" id="CAH1444650.1"/>
    </source>
</evidence>